<dbReference type="InterPro" id="IPR002110">
    <property type="entry name" value="Ankyrin_rpt"/>
</dbReference>
<dbReference type="Pfam" id="PF00169">
    <property type="entry name" value="PH"/>
    <property type="match status" value="1"/>
</dbReference>
<dbReference type="InterPro" id="IPR036770">
    <property type="entry name" value="Ankyrin_rpt-contain_sf"/>
</dbReference>
<dbReference type="Proteomes" id="UP000646548">
    <property type="component" value="Unassembled WGS sequence"/>
</dbReference>
<dbReference type="PROSITE" id="PS50003">
    <property type="entry name" value="PH_DOMAIN"/>
    <property type="match status" value="1"/>
</dbReference>
<dbReference type="Pfam" id="PF16614">
    <property type="entry name" value="RhoGEF67_u2"/>
    <property type="match status" value="1"/>
</dbReference>
<dbReference type="Pfam" id="PF16523">
    <property type="entry name" value="betaPIX_CC"/>
    <property type="match status" value="1"/>
</dbReference>
<feature type="compositionally biased region" description="Low complexity" evidence="10">
    <location>
        <begin position="619"/>
        <end position="672"/>
    </location>
</feature>
<dbReference type="Pfam" id="PF12796">
    <property type="entry name" value="Ank_2"/>
    <property type="match status" value="2"/>
</dbReference>
<feature type="compositionally biased region" description="Low complexity" evidence="10">
    <location>
        <begin position="470"/>
        <end position="481"/>
    </location>
</feature>
<evidence type="ECO:0000256" key="6">
    <source>
        <dbReference type="ARBA" id="ARBA00044128"/>
    </source>
</evidence>
<feature type="compositionally biased region" description="Polar residues" evidence="10">
    <location>
        <begin position="542"/>
        <end position="561"/>
    </location>
</feature>
<dbReference type="FunFam" id="1.25.40.20:FF:000876">
    <property type="entry name" value="Protein phosphatase 1 regulatory subunit 12A"/>
    <property type="match status" value="1"/>
</dbReference>
<feature type="compositionally biased region" description="Polar residues" evidence="10">
    <location>
        <begin position="402"/>
        <end position="411"/>
    </location>
</feature>
<feature type="region of interest" description="Disordered" evidence="10">
    <location>
        <begin position="1"/>
        <end position="27"/>
    </location>
</feature>
<dbReference type="GO" id="GO:0007165">
    <property type="term" value="P:signal transduction"/>
    <property type="evidence" value="ECO:0007669"/>
    <property type="project" value="InterPro"/>
</dbReference>
<feature type="region of interest" description="Disordered" evidence="10">
    <location>
        <begin position="616"/>
        <end position="674"/>
    </location>
</feature>
<evidence type="ECO:0000256" key="3">
    <source>
        <dbReference type="ARBA" id="ARBA00022490"/>
    </source>
</evidence>
<keyword evidence="5 8" id="KW-0040">ANK repeat</keyword>
<dbReference type="InterPro" id="IPR032409">
    <property type="entry name" value="GEF6/7_CC"/>
</dbReference>
<feature type="repeat" description="ANK" evidence="8">
    <location>
        <begin position="231"/>
        <end position="263"/>
    </location>
</feature>
<dbReference type="SUPFAM" id="SSF48065">
    <property type="entry name" value="DBL homology domain (DH-domain)"/>
    <property type="match status" value="1"/>
</dbReference>
<dbReference type="AlphaFoldDB" id="A0A834FLT7"/>
<feature type="compositionally biased region" description="Basic and acidic residues" evidence="10">
    <location>
        <begin position="423"/>
        <end position="433"/>
    </location>
</feature>
<feature type="compositionally biased region" description="Polar residues" evidence="10">
    <location>
        <begin position="576"/>
        <end position="601"/>
    </location>
</feature>
<dbReference type="EMBL" id="WKFB01000082">
    <property type="protein sequence ID" value="KAF6736649.1"/>
    <property type="molecule type" value="Genomic_DNA"/>
</dbReference>
<evidence type="ECO:0000256" key="4">
    <source>
        <dbReference type="ARBA" id="ARBA00022737"/>
    </source>
</evidence>
<feature type="coiled-coil region" evidence="9">
    <location>
        <begin position="1073"/>
        <end position="1100"/>
    </location>
</feature>
<dbReference type="GO" id="GO:0005085">
    <property type="term" value="F:guanyl-nucleotide exchange factor activity"/>
    <property type="evidence" value="ECO:0007669"/>
    <property type="project" value="InterPro"/>
</dbReference>
<dbReference type="InterPro" id="IPR046376">
    <property type="entry name" value="PH_Cool_Pix"/>
</dbReference>
<gene>
    <name evidence="13" type="ORF">FQA47_016468</name>
</gene>
<dbReference type="PROSITE" id="PS50088">
    <property type="entry name" value="ANK_REPEAT"/>
    <property type="match status" value="4"/>
</dbReference>
<dbReference type="SMART" id="SM00248">
    <property type="entry name" value="ANK"/>
    <property type="match status" value="6"/>
</dbReference>
<comment type="subcellular location">
    <subcellularLocation>
        <location evidence="2">Cell projection</location>
        <location evidence="2">Lamellipodium</location>
    </subcellularLocation>
    <subcellularLocation>
        <location evidence="1">Cytoplasm</location>
    </subcellularLocation>
</comment>
<sequence length="1109" mass="123033">MKMADAKQKRNEQLKRWMGSETDQEPPVFKKKKTKVKFDDGAVFLAACSSGDTEEVLRMLDRGADINYANVDGLTALHQACIDDNVDMVTFLVEHGASVNQPDNEGWIPLHAAASCGYLDIAEYLISQGASVGVVNSEGETPLDIAEEEAMGELLKNEINRQGVDIEAARKEEERIMLRDARQWLNSGQIQDVRHAKSGGTALHVAAAKGYVEVLKLLIQAGYDVNIKDYDGWTPLHAAAHWGKDEACRILVENLCDMDVVNKMGQTAFDVADEDILGYLEELQKKQNLLMSEKKDVKKSPLIETTTTGDNNQSLKPLKSKETLLLEPEKSAPCIETLEPEKVDEEEEGKKDESSCSSEEDDDEDSESETEPEKNKPSAVVSNSTAPTSASITVSSPSSPTNQVTTPTSPSKKVVQPAVKVSAKVEEDKKDESPASWRLGLRKTGSYGALAEITATKEAQREKDTAGVMRSASSPRLSSSLDNKEKEKEKDKGTRLAYVAPTIPRRLASTSDIDEKENRDSTPLIRSGSYTRRRWDDDLKNSEGSSSINRTSSYQRSTSHTLALGRSGSTRDVPAKSSSTSSLDPNTYSTKPWQPPTTHYQSYNIYRSGSFDRRHVDLSSSTTSSSSTSTTTTTTTSSSSSSSVTSPTGHRGLLSSLGSSSTRTGSTSLTSRYEFTSHEDRRRLEELVKFRNNQGASSPGILNLTTSLSKPFMRLDKYPTLLQELERHVEEAHPDYPDILKATAAFRSLVAQCQDLRKRKNLELQILSEPVRGWEGDSMRSLGPVAYMSQVHIRNGCSEEKEERYLMLFPNLLVILSASPRMSGFIFQEKLSLAGTTVTRHVEEEAFDITGGMMERITVFCSSAQDLQEWLEHLQPFTKGGSPASTITKTVDVKPASMVGTPTHMSHLGSFSAASRGPLEPPKMSKPWSLSCLRPAPPLKPSAALGYKERMSYIMKDISKSPRPMKKFLPGNRKKERKPSDDEFQMRKSMAALEEDAQILRVIEAYCTGVSLQTTTAVRKECIPQVLLPEEEKIIVEEMKSNGQTVTEEKSLVDAVYALKDEVHELKKENKWMKQFLEEEQKSRKELERLVRKLSKQQKNDCAWEDGGH</sequence>
<feature type="compositionally biased region" description="Acidic residues" evidence="10">
    <location>
        <begin position="358"/>
        <end position="370"/>
    </location>
</feature>
<evidence type="ECO:0000256" key="5">
    <source>
        <dbReference type="ARBA" id="ARBA00023043"/>
    </source>
</evidence>
<dbReference type="PROSITE" id="PS50010">
    <property type="entry name" value="DH_2"/>
    <property type="match status" value="1"/>
</dbReference>
<dbReference type="Gene3D" id="1.25.40.20">
    <property type="entry name" value="Ankyrin repeat-containing domain"/>
    <property type="match status" value="2"/>
</dbReference>
<evidence type="ECO:0000256" key="9">
    <source>
        <dbReference type="SAM" id="Coils"/>
    </source>
</evidence>
<dbReference type="SMART" id="SM00233">
    <property type="entry name" value="PH"/>
    <property type="match status" value="1"/>
</dbReference>
<feature type="domain" description="PH" evidence="11">
    <location>
        <begin position="778"/>
        <end position="879"/>
    </location>
</feature>
<evidence type="ECO:0000259" key="11">
    <source>
        <dbReference type="PROSITE" id="PS50003"/>
    </source>
</evidence>
<dbReference type="SUPFAM" id="SSF48403">
    <property type="entry name" value="Ankyrin repeat"/>
    <property type="match status" value="1"/>
</dbReference>
<dbReference type="Gene3D" id="2.30.29.30">
    <property type="entry name" value="Pleckstrin-homology domain (PH domain)/Phosphotyrosine-binding domain (PTB)"/>
    <property type="match status" value="1"/>
</dbReference>
<comment type="caution">
    <text evidence="13">The sequence shown here is derived from an EMBL/GenBank/DDBJ whole genome shotgun (WGS) entry which is preliminary data.</text>
</comment>
<keyword evidence="3" id="KW-0963">Cytoplasm</keyword>
<dbReference type="PANTHER" id="PTHR24179:SF20">
    <property type="entry name" value="PROTEIN PHOSPHATASE 1 REGULATORY SUBUNIT 12A"/>
    <property type="match status" value="1"/>
</dbReference>
<dbReference type="PRINTS" id="PR01415">
    <property type="entry name" value="ANKYRIN"/>
</dbReference>
<accession>A0A834FLT7</accession>
<proteinExistence type="predicted"/>
<evidence type="ECO:0000259" key="12">
    <source>
        <dbReference type="PROSITE" id="PS50010"/>
    </source>
</evidence>
<dbReference type="InterPro" id="IPR000219">
    <property type="entry name" value="DH_dom"/>
</dbReference>
<feature type="region of interest" description="Disordered" evidence="10">
    <location>
        <begin position="964"/>
        <end position="984"/>
    </location>
</feature>
<feature type="compositionally biased region" description="Low complexity" evidence="10">
    <location>
        <begin position="384"/>
        <end position="401"/>
    </location>
</feature>
<protein>
    <recommendedName>
        <fullName evidence="6">Protein phosphatase 1 regulatory subunit 12A</fullName>
    </recommendedName>
    <alternativeName>
        <fullName evidence="7">Myosin phosphatase-targeting subunit 1</fullName>
    </alternativeName>
</protein>
<feature type="repeat" description="ANK" evidence="8">
    <location>
        <begin position="72"/>
        <end position="104"/>
    </location>
</feature>
<dbReference type="FunFam" id="1.25.40.20:FF:000004">
    <property type="entry name" value="Phosphatase 1 regulatory subunit 12A"/>
    <property type="match status" value="1"/>
</dbReference>
<dbReference type="GO" id="GO:0004857">
    <property type="term" value="F:enzyme inhibitor activity"/>
    <property type="evidence" value="ECO:0007669"/>
    <property type="project" value="TreeGrafter"/>
</dbReference>
<dbReference type="InterPro" id="IPR011993">
    <property type="entry name" value="PH-like_dom_sf"/>
</dbReference>
<name>A0A834FLT7_ORYME</name>
<dbReference type="PROSITE" id="PS50297">
    <property type="entry name" value="ANK_REP_REGION"/>
    <property type="match status" value="4"/>
</dbReference>
<dbReference type="GO" id="GO:0031672">
    <property type="term" value="C:A band"/>
    <property type="evidence" value="ECO:0007669"/>
    <property type="project" value="TreeGrafter"/>
</dbReference>
<dbReference type="SUPFAM" id="SSF50729">
    <property type="entry name" value="PH domain-like"/>
    <property type="match status" value="1"/>
</dbReference>
<dbReference type="GO" id="GO:0030018">
    <property type="term" value="C:Z disc"/>
    <property type="evidence" value="ECO:0007669"/>
    <property type="project" value="TreeGrafter"/>
</dbReference>
<organism evidence="13 14">
    <name type="scientific">Oryzias melastigma</name>
    <name type="common">Marine medaka</name>
    <dbReference type="NCBI Taxonomy" id="30732"/>
    <lineage>
        <taxon>Eukaryota</taxon>
        <taxon>Metazoa</taxon>
        <taxon>Chordata</taxon>
        <taxon>Craniata</taxon>
        <taxon>Vertebrata</taxon>
        <taxon>Euteleostomi</taxon>
        <taxon>Actinopterygii</taxon>
        <taxon>Neopterygii</taxon>
        <taxon>Teleostei</taxon>
        <taxon>Neoteleostei</taxon>
        <taxon>Acanthomorphata</taxon>
        <taxon>Ovalentaria</taxon>
        <taxon>Atherinomorphae</taxon>
        <taxon>Beloniformes</taxon>
        <taxon>Adrianichthyidae</taxon>
        <taxon>Oryziinae</taxon>
        <taxon>Oryzias</taxon>
    </lineage>
</organism>
<feature type="compositionally biased region" description="Basic and acidic residues" evidence="10">
    <location>
        <begin position="482"/>
        <end position="494"/>
    </location>
</feature>
<evidence type="ECO:0000256" key="10">
    <source>
        <dbReference type="SAM" id="MobiDB-lite"/>
    </source>
</evidence>
<keyword evidence="4" id="KW-0677">Repeat</keyword>
<keyword evidence="9" id="KW-0175">Coiled coil</keyword>
<reference evidence="13" key="1">
    <citation type="journal article" name="BMC Genomics">
        <title>Long-read sequencing and de novo genome assembly of marine medaka (Oryzias melastigma).</title>
        <authorList>
            <person name="Liang P."/>
            <person name="Saqib H.S.A."/>
            <person name="Ni X."/>
            <person name="Shen Y."/>
        </authorList>
    </citation>
    <scope>NUCLEOTIDE SEQUENCE</scope>
    <source>
        <strain evidence="13">Bigg-433</strain>
    </source>
</reference>
<evidence type="ECO:0000256" key="8">
    <source>
        <dbReference type="PROSITE-ProRule" id="PRU00023"/>
    </source>
</evidence>
<feature type="region of interest" description="Disordered" evidence="10">
    <location>
        <begin position="301"/>
        <end position="601"/>
    </location>
</feature>
<evidence type="ECO:0000256" key="1">
    <source>
        <dbReference type="ARBA" id="ARBA00004496"/>
    </source>
</evidence>
<feature type="domain" description="DH" evidence="12">
    <location>
        <begin position="702"/>
        <end position="756"/>
    </location>
</feature>
<feature type="compositionally biased region" description="Polar residues" evidence="10">
    <location>
        <begin position="303"/>
        <end position="315"/>
    </location>
</feature>
<dbReference type="PANTHER" id="PTHR24179">
    <property type="entry name" value="PROTEIN PHOSPHATASE 1 REGULATORY SUBUNIT 12"/>
    <property type="match status" value="1"/>
</dbReference>
<evidence type="ECO:0000256" key="2">
    <source>
        <dbReference type="ARBA" id="ARBA00004510"/>
    </source>
</evidence>
<dbReference type="Gene3D" id="1.20.5.390">
    <property type="entry name" value="L1 transposable element, trimerization domain"/>
    <property type="match status" value="1"/>
</dbReference>
<dbReference type="InterPro" id="IPR051226">
    <property type="entry name" value="PP1_Regulatory_Subunit"/>
</dbReference>
<dbReference type="GO" id="GO:0019208">
    <property type="term" value="F:phosphatase regulator activity"/>
    <property type="evidence" value="ECO:0007669"/>
    <property type="project" value="UniProtKB-UniRule"/>
</dbReference>
<evidence type="ECO:0000313" key="13">
    <source>
        <dbReference type="EMBL" id="KAF6736649.1"/>
    </source>
</evidence>
<feature type="compositionally biased region" description="Basic and acidic residues" evidence="10">
    <location>
        <begin position="319"/>
        <end position="330"/>
    </location>
</feature>
<feature type="repeat" description="ANK" evidence="8">
    <location>
        <begin position="198"/>
        <end position="230"/>
    </location>
</feature>
<feature type="compositionally biased region" description="Basic and acidic residues" evidence="10">
    <location>
        <begin position="1"/>
        <end position="15"/>
    </location>
</feature>
<evidence type="ECO:0000313" key="14">
    <source>
        <dbReference type="Proteomes" id="UP000646548"/>
    </source>
</evidence>
<dbReference type="CDD" id="cd01225">
    <property type="entry name" value="PH_Cool_Pix"/>
    <property type="match status" value="1"/>
</dbReference>
<feature type="repeat" description="ANK" evidence="8">
    <location>
        <begin position="105"/>
        <end position="137"/>
    </location>
</feature>
<evidence type="ECO:0000256" key="7">
    <source>
        <dbReference type="ARBA" id="ARBA00044333"/>
    </source>
</evidence>
<dbReference type="Gene3D" id="1.20.900.10">
    <property type="entry name" value="Dbl homology (DH) domain"/>
    <property type="match status" value="1"/>
</dbReference>
<dbReference type="InterPro" id="IPR001849">
    <property type="entry name" value="PH_domain"/>
</dbReference>
<dbReference type="Pfam" id="PF00621">
    <property type="entry name" value="RhoGEF"/>
    <property type="match status" value="1"/>
</dbReference>
<dbReference type="InterPro" id="IPR035899">
    <property type="entry name" value="DBL_dom_sf"/>
</dbReference>